<organism evidence="3 4">
    <name type="scientific">Corchorus olitorius</name>
    <dbReference type="NCBI Taxonomy" id="93759"/>
    <lineage>
        <taxon>Eukaryota</taxon>
        <taxon>Viridiplantae</taxon>
        <taxon>Streptophyta</taxon>
        <taxon>Embryophyta</taxon>
        <taxon>Tracheophyta</taxon>
        <taxon>Spermatophyta</taxon>
        <taxon>Magnoliopsida</taxon>
        <taxon>eudicotyledons</taxon>
        <taxon>Gunneridae</taxon>
        <taxon>Pentapetalae</taxon>
        <taxon>rosids</taxon>
        <taxon>malvids</taxon>
        <taxon>Malvales</taxon>
        <taxon>Malvaceae</taxon>
        <taxon>Grewioideae</taxon>
        <taxon>Apeibeae</taxon>
        <taxon>Corchorus</taxon>
    </lineage>
</organism>
<keyword evidence="2" id="KW-0808">Transferase</keyword>
<dbReference type="GO" id="GO:0080044">
    <property type="term" value="F:quercetin 7-O-glucosyltransferase activity"/>
    <property type="evidence" value="ECO:0007669"/>
    <property type="project" value="TreeGrafter"/>
</dbReference>
<dbReference type="Proteomes" id="UP000187203">
    <property type="component" value="Unassembled WGS sequence"/>
</dbReference>
<dbReference type="Gene3D" id="3.40.50.2000">
    <property type="entry name" value="Glycogen Phosphorylase B"/>
    <property type="match status" value="1"/>
</dbReference>
<dbReference type="OrthoDB" id="5835829at2759"/>
<dbReference type="EMBL" id="AWUE01011851">
    <property type="protein sequence ID" value="OMP10396.1"/>
    <property type="molecule type" value="Genomic_DNA"/>
</dbReference>
<dbReference type="AlphaFoldDB" id="A0A1R3KTJ8"/>
<dbReference type="PANTHER" id="PTHR11926:SF1412">
    <property type="entry name" value="UDP-GLYCOSYLTRANSFERASE 83A1-LIKE"/>
    <property type="match status" value="1"/>
</dbReference>
<sequence length="197" mass="22043">MDAFTNKVDAEGPIHLVSIPDGIEAGEDRSDLGKLTDAISRVMPGKLKEFINKMNKLEDDEITCVIADVNMGWAIDVAAELGIPGAAFWPASAFLLHLLFCTDKLIDDHIIDEYGTPINKEKMIQLSPNTPTMDPKNFLDEREIIAREEIKGKVEQLLGDESFKERTNKLKKLVTNSVKEGGSSDRIFKNFIKWIKP</sequence>
<dbReference type="PANTHER" id="PTHR11926">
    <property type="entry name" value="GLUCOSYL/GLUCURONOSYL TRANSFERASES"/>
    <property type="match status" value="1"/>
</dbReference>
<keyword evidence="2" id="KW-0328">Glycosyltransferase</keyword>
<proteinExistence type="inferred from homology"/>
<evidence type="ECO:0000256" key="1">
    <source>
        <dbReference type="ARBA" id="ARBA00009995"/>
    </source>
</evidence>
<name>A0A1R3KTJ8_9ROSI</name>
<comment type="similarity">
    <text evidence="1">Belongs to the UDP-glycosyltransferase family.</text>
</comment>
<dbReference type="SUPFAM" id="SSF53756">
    <property type="entry name" value="UDP-Glycosyltransferase/glycogen phosphorylase"/>
    <property type="match status" value="2"/>
</dbReference>
<protein>
    <submittedName>
        <fullName evidence="3">UDP-glucuronosyl/UDP-glucosyltransferase</fullName>
    </submittedName>
</protein>
<comment type="caution">
    <text evidence="3">The sequence shown here is derived from an EMBL/GenBank/DDBJ whole genome shotgun (WGS) entry which is preliminary data.</text>
</comment>
<evidence type="ECO:0000256" key="2">
    <source>
        <dbReference type="ARBA" id="ARBA00022676"/>
    </source>
</evidence>
<gene>
    <name evidence="3" type="ORF">COLO4_04543</name>
</gene>
<keyword evidence="4" id="KW-1185">Reference proteome</keyword>
<evidence type="ECO:0000313" key="3">
    <source>
        <dbReference type="EMBL" id="OMP10396.1"/>
    </source>
</evidence>
<evidence type="ECO:0000313" key="4">
    <source>
        <dbReference type="Proteomes" id="UP000187203"/>
    </source>
</evidence>
<dbReference type="STRING" id="93759.A0A1R3KTJ8"/>
<dbReference type="GO" id="GO:0080043">
    <property type="term" value="F:quercetin 3-O-glucosyltransferase activity"/>
    <property type="evidence" value="ECO:0007669"/>
    <property type="project" value="TreeGrafter"/>
</dbReference>
<accession>A0A1R3KTJ8</accession>
<reference evidence="4" key="1">
    <citation type="submission" date="2013-09" db="EMBL/GenBank/DDBJ databases">
        <title>Corchorus olitorius genome sequencing.</title>
        <authorList>
            <person name="Alam M."/>
            <person name="Haque M.S."/>
            <person name="Islam M.S."/>
            <person name="Emdad E.M."/>
            <person name="Islam M.M."/>
            <person name="Ahmed B."/>
            <person name="Halim A."/>
            <person name="Hossen Q.M.M."/>
            <person name="Hossain M.Z."/>
            <person name="Ahmed R."/>
            <person name="Khan M.M."/>
            <person name="Islam R."/>
            <person name="Rashid M.M."/>
            <person name="Khan S.A."/>
            <person name="Rahman M.S."/>
            <person name="Alam M."/>
            <person name="Yahiya A.S."/>
            <person name="Khan M.S."/>
            <person name="Azam M.S."/>
            <person name="Haque T."/>
            <person name="Lashkar M.Z.H."/>
            <person name="Akhand A.I."/>
            <person name="Morshed G."/>
            <person name="Roy S."/>
            <person name="Uddin K.S."/>
            <person name="Rabeya T."/>
            <person name="Hossain A.S."/>
            <person name="Chowdhury A."/>
            <person name="Snigdha A.R."/>
            <person name="Mortoza M.S."/>
            <person name="Matin S.A."/>
            <person name="Hoque S.M.E."/>
            <person name="Islam M.K."/>
            <person name="Roy D.K."/>
            <person name="Haider R."/>
            <person name="Moosa M.M."/>
            <person name="Elias S.M."/>
            <person name="Hasan A.M."/>
            <person name="Jahan S."/>
            <person name="Shafiuddin M."/>
            <person name="Mahmood N."/>
            <person name="Shommy N.S."/>
        </authorList>
    </citation>
    <scope>NUCLEOTIDE SEQUENCE [LARGE SCALE GENOMIC DNA]</scope>
    <source>
        <strain evidence="4">cv. O-4</strain>
    </source>
</reference>